<dbReference type="InterPro" id="IPR002156">
    <property type="entry name" value="RNaseH_domain"/>
</dbReference>
<reference evidence="2" key="1">
    <citation type="submission" date="2020-06" db="EMBL/GenBank/DDBJ databases">
        <authorList>
            <person name="Li T."/>
            <person name="Hu X."/>
            <person name="Zhang T."/>
            <person name="Song X."/>
            <person name="Zhang H."/>
            <person name="Dai N."/>
            <person name="Sheng W."/>
            <person name="Hou X."/>
            <person name="Wei L."/>
        </authorList>
    </citation>
    <scope>NUCLEOTIDE SEQUENCE</scope>
    <source>
        <strain evidence="2">G02</strain>
        <tissue evidence="2">Leaf</tissue>
    </source>
</reference>
<organism evidence="2">
    <name type="scientific">Sesamum radiatum</name>
    <name type="common">Black benniseed</name>
    <dbReference type="NCBI Taxonomy" id="300843"/>
    <lineage>
        <taxon>Eukaryota</taxon>
        <taxon>Viridiplantae</taxon>
        <taxon>Streptophyta</taxon>
        <taxon>Embryophyta</taxon>
        <taxon>Tracheophyta</taxon>
        <taxon>Spermatophyta</taxon>
        <taxon>Magnoliopsida</taxon>
        <taxon>eudicotyledons</taxon>
        <taxon>Gunneridae</taxon>
        <taxon>Pentapetalae</taxon>
        <taxon>asterids</taxon>
        <taxon>lamiids</taxon>
        <taxon>Lamiales</taxon>
        <taxon>Pedaliaceae</taxon>
        <taxon>Sesamum</taxon>
    </lineage>
</organism>
<dbReference type="EMBL" id="JACGWJ010000011">
    <property type="protein sequence ID" value="KAL0387886.1"/>
    <property type="molecule type" value="Genomic_DNA"/>
</dbReference>
<proteinExistence type="predicted"/>
<dbReference type="InterPro" id="IPR012337">
    <property type="entry name" value="RNaseH-like_sf"/>
</dbReference>
<accession>A0AAW2S858</accession>
<dbReference type="SUPFAM" id="SSF53098">
    <property type="entry name" value="Ribonuclease H-like"/>
    <property type="match status" value="1"/>
</dbReference>
<comment type="caution">
    <text evidence="2">The sequence shown here is derived from an EMBL/GenBank/DDBJ whole genome shotgun (WGS) entry which is preliminary data.</text>
</comment>
<dbReference type="Pfam" id="PF13456">
    <property type="entry name" value="RVT_3"/>
    <property type="match status" value="1"/>
</dbReference>
<protein>
    <recommendedName>
        <fullName evidence="1">RNase H type-1 domain-containing protein</fullName>
    </recommendedName>
</protein>
<name>A0AAW2S858_SESRA</name>
<evidence type="ECO:0000313" key="2">
    <source>
        <dbReference type="EMBL" id="KAL0387886.1"/>
    </source>
</evidence>
<dbReference type="InterPro" id="IPR036397">
    <property type="entry name" value="RNaseH_sf"/>
</dbReference>
<dbReference type="PANTHER" id="PTHR48475">
    <property type="entry name" value="RIBONUCLEASE H"/>
    <property type="match status" value="1"/>
</dbReference>
<dbReference type="Gene3D" id="3.30.420.10">
    <property type="entry name" value="Ribonuclease H-like superfamily/Ribonuclease H"/>
    <property type="match status" value="1"/>
</dbReference>
<gene>
    <name evidence="2" type="ORF">Sradi_2670400</name>
</gene>
<dbReference type="PANTHER" id="PTHR48475:SF2">
    <property type="entry name" value="RIBONUCLEASE H"/>
    <property type="match status" value="1"/>
</dbReference>
<evidence type="ECO:0000259" key="1">
    <source>
        <dbReference type="Pfam" id="PF13456"/>
    </source>
</evidence>
<dbReference type="GO" id="GO:0004523">
    <property type="term" value="F:RNA-DNA hybrid ribonuclease activity"/>
    <property type="evidence" value="ECO:0007669"/>
    <property type="project" value="InterPro"/>
</dbReference>
<feature type="domain" description="RNase H type-1" evidence="1">
    <location>
        <begin position="35"/>
        <end position="124"/>
    </location>
</feature>
<sequence length="125" mass="14005">MTIKAQVLADFVVELASEPNQQKRESWMLHVDRSSTSSAGGARILLQGPGGVEIEIAAELDFPTTNNKAEYESRIIGLEMALEAGVMQLDIYTDSQLVAMQIEGSDETREWLMMRYLRKVRDLIS</sequence>
<feature type="non-terminal residue" evidence="2">
    <location>
        <position position="125"/>
    </location>
</feature>
<dbReference type="AlphaFoldDB" id="A0AAW2S858"/>
<reference evidence="2" key="2">
    <citation type="journal article" date="2024" name="Plant">
        <title>Genomic evolution and insights into agronomic trait innovations of Sesamum species.</title>
        <authorList>
            <person name="Miao H."/>
            <person name="Wang L."/>
            <person name="Qu L."/>
            <person name="Liu H."/>
            <person name="Sun Y."/>
            <person name="Le M."/>
            <person name="Wang Q."/>
            <person name="Wei S."/>
            <person name="Zheng Y."/>
            <person name="Lin W."/>
            <person name="Duan Y."/>
            <person name="Cao H."/>
            <person name="Xiong S."/>
            <person name="Wang X."/>
            <person name="Wei L."/>
            <person name="Li C."/>
            <person name="Ma Q."/>
            <person name="Ju M."/>
            <person name="Zhao R."/>
            <person name="Li G."/>
            <person name="Mu C."/>
            <person name="Tian Q."/>
            <person name="Mei H."/>
            <person name="Zhang T."/>
            <person name="Gao T."/>
            <person name="Zhang H."/>
        </authorList>
    </citation>
    <scope>NUCLEOTIDE SEQUENCE</scope>
    <source>
        <strain evidence="2">G02</strain>
    </source>
</reference>
<dbReference type="CDD" id="cd09279">
    <property type="entry name" value="RNase_HI_like"/>
    <property type="match status" value="1"/>
</dbReference>
<dbReference type="GO" id="GO:0003676">
    <property type="term" value="F:nucleic acid binding"/>
    <property type="evidence" value="ECO:0007669"/>
    <property type="project" value="InterPro"/>
</dbReference>